<dbReference type="SUPFAM" id="SSF52047">
    <property type="entry name" value="RNI-like"/>
    <property type="match status" value="1"/>
</dbReference>
<dbReference type="InterPro" id="IPR032675">
    <property type="entry name" value="LRR_dom_sf"/>
</dbReference>
<feature type="domain" description="F-box" evidence="1">
    <location>
        <begin position="11"/>
        <end position="54"/>
    </location>
</feature>
<evidence type="ECO:0000313" key="2">
    <source>
        <dbReference type="EMBL" id="CAG8496170.1"/>
    </source>
</evidence>
<dbReference type="Proteomes" id="UP000789570">
    <property type="component" value="Unassembled WGS sequence"/>
</dbReference>
<protein>
    <submittedName>
        <fullName evidence="2">3753_t:CDS:1</fullName>
    </submittedName>
</protein>
<dbReference type="Gene3D" id="3.80.10.10">
    <property type="entry name" value="Ribonuclease Inhibitor"/>
    <property type="match status" value="1"/>
</dbReference>
<dbReference type="InterPro" id="IPR036047">
    <property type="entry name" value="F-box-like_dom_sf"/>
</dbReference>
<keyword evidence="3" id="KW-1185">Reference proteome</keyword>
<reference evidence="2" key="1">
    <citation type="submission" date="2021-06" db="EMBL/GenBank/DDBJ databases">
        <authorList>
            <person name="Kallberg Y."/>
            <person name="Tangrot J."/>
            <person name="Rosling A."/>
        </authorList>
    </citation>
    <scope>NUCLEOTIDE SEQUENCE</scope>
    <source>
        <strain evidence="2">UK204</strain>
    </source>
</reference>
<name>A0A9N8ZHP4_9GLOM</name>
<dbReference type="OrthoDB" id="2348107at2759"/>
<gene>
    <name evidence="2" type="ORF">FCALED_LOCUS3468</name>
</gene>
<accession>A0A9N8ZHP4</accession>
<dbReference type="EMBL" id="CAJVPQ010000609">
    <property type="protein sequence ID" value="CAG8496170.1"/>
    <property type="molecule type" value="Genomic_DNA"/>
</dbReference>
<dbReference type="InterPro" id="IPR001810">
    <property type="entry name" value="F-box_dom"/>
</dbReference>
<organism evidence="2 3">
    <name type="scientific">Funneliformis caledonium</name>
    <dbReference type="NCBI Taxonomy" id="1117310"/>
    <lineage>
        <taxon>Eukaryota</taxon>
        <taxon>Fungi</taxon>
        <taxon>Fungi incertae sedis</taxon>
        <taxon>Mucoromycota</taxon>
        <taxon>Glomeromycotina</taxon>
        <taxon>Glomeromycetes</taxon>
        <taxon>Glomerales</taxon>
        <taxon>Glomeraceae</taxon>
        <taxon>Funneliformis</taxon>
    </lineage>
</organism>
<evidence type="ECO:0000259" key="1">
    <source>
        <dbReference type="Pfam" id="PF12937"/>
    </source>
</evidence>
<dbReference type="SUPFAM" id="SSF81383">
    <property type="entry name" value="F-box domain"/>
    <property type="match status" value="1"/>
</dbReference>
<proteinExistence type="predicted"/>
<dbReference type="Pfam" id="PF12937">
    <property type="entry name" value="F-box-like"/>
    <property type="match status" value="1"/>
</dbReference>
<evidence type="ECO:0000313" key="3">
    <source>
        <dbReference type="Proteomes" id="UP000789570"/>
    </source>
</evidence>
<dbReference type="AlphaFoldDB" id="A0A9N8ZHP4"/>
<sequence length="509" mass="60518">MPEERKSSIGLSSLPDETLYEIFRYIKKDLPTLYSCLQVNRLFCKHVIPFLWMNPMPNTYTSVEIGVYIYFFDQREKYELEQHHGLKLQEIPCPLFNYEKHLTVLNLRGIRHAVYYWLKNYHISKNPFFDECIDFSENSTIDFIERALLKLILKNAKKIKHLILDLSRRYGDIPDVDIFTNEEYPGIRNISKFSFINDSDINLPNVQNLLDVLPTLCTSIEKLRFHELIFLNGDYELKLENLIKNQRGLISFDFTRGYINGSKFITALRNQSASLKRLVLSRNTFDEFTYRSLERLVKLEYLEIDAAYPIEFILIPLSKANLKLKYFKGRFIEEDYGLKESIIKSSKFTLKELYLYVYIPIIVNRSPLHEICPNLTHLSIELYIHDNISEHHTVFLNYINKLKELTHISIKFSCASNNYVLDDLVNLDLPSLKFISYEFDDYFLRSLKSWVDHFSTRFNKITFYYCENLEFEQIILLGDYAKMRDYLTIIPYEYEDGFKFVAMNQLDSY</sequence>
<comment type="caution">
    <text evidence="2">The sequence shown here is derived from an EMBL/GenBank/DDBJ whole genome shotgun (WGS) entry which is preliminary data.</text>
</comment>